<dbReference type="AlphaFoldDB" id="A0A9Q3JX12"/>
<accession>A0A9Q3JX12</accession>
<gene>
    <name evidence="1" type="ORF">O181_110735</name>
</gene>
<keyword evidence="2" id="KW-1185">Reference proteome</keyword>
<organism evidence="1 2">
    <name type="scientific">Austropuccinia psidii MF-1</name>
    <dbReference type="NCBI Taxonomy" id="1389203"/>
    <lineage>
        <taxon>Eukaryota</taxon>
        <taxon>Fungi</taxon>
        <taxon>Dikarya</taxon>
        <taxon>Basidiomycota</taxon>
        <taxon>Pucciniomycotina</taxon>
        <taxon>Pucciniomycetes</taxon>
        <taxon>Pucciniales</taxon>
        <taxon>Sphaerophragmiaceae</taxon>
        <taxon>Austropuccinia</taxon>
    </lineage>
</organism>
<name>A0A9Q3JX12_9BASI</name>
<evidence type="ECO:0000313" key="2">
    <source>
        <dbReference type="Proteomes" id="UP000765509"/>
    </source>
</evidence>
<evidence type="ECO:0000313" key="1">
    <source>
        <dbReference type="EMBL" id="MBW0571020.1"/>
    </source>
</evidence>
<sequence length="117" mass="13155">MSPKGAKGGSPLAPKARWVPNHNWAHRSQSWPQIPSNPKMAIRPSGPIFGQEPPWTIFQPMASGNHQMPPDQLFSSFPLTLRAIPPFLHAPRTQGCRSGAYMVLYTIMHHFCSEIQW</sequence>
<dbReference type="Proteomes" id="UP000765509">
    <property type="component" value="Unassembled WGS sequence"/>
</dbReference>
<comment type="caution">
    <text evidence="1">The sequence shown here is derived from an EMBL/GenBank/DDBJ whole genome shotgun (WGS) entry which is preliminary data.</text>
</comment>
<dbReference type="EMBL" id="AVOT02087364">
    <property type="protein sequence ID" value="MBW0571020.1"/>
    <property type="molecule type" value="Genomic_DNA"/>
</dbReference>
<reference evidence="1" key="1">
    <citation type="submission" date="2021-03" db="EMBL/GenBank/DDBJ databases">
        <title>Draft genome sequence of rust myrtle Austropuccinia psidii MF-1, a brazilian biotype.</title>
        <authorList>
            <person name="Quecine M.C."/>
            <person name="Pachon D.M.R."/>
            <person name="Bonatelli M.L."/>
            <person name="Correr F.H."/>
            <person name="Franceschini L.M."/>
            <person name="Leite T.F."/>
            <person name="Margarido G.R.A."/>
            <person name="Almeida C.A."/>
            <person name="Ferrarezi J.A."/>
            <person name="Labate C.A."/>
        </authorList>
    </citation>
    <scope>NUCLEOTIDE SEQUENCE</scope>
    <source>
        <strain evidence="1">MF-1</strain>
    </source>
</reference>
<protein>
    <submittedName>
        <fullName evidence="1">Uncharacterized protein</fullName>
    </submittedName>
</protein>
<proteinExistence type="predicted"/>